<protein>
    <recommendedName>
        <fullName evidence="4">Ig-like domain-containing protein</fullName>
    </recommendedName>
</protein>
<evidence type="ECO:0000256" key="3">
    <source>
        <dbReference type="SAM" id="SignalP"/>
    </source>
</evidence>
<feature type="compositionally biased region" description="Polar residues" evidence="1">
    <location>
        <begin position="370"/>
        <end position="380"/>
    </location>
</feature>
<keyword evidence="3" id="KW-0732">Signal</keyword>
<keyword evidence="2" id="KW-1133">Transmembrane helix</keyword>
<gene>
    <name evidence="5" type="ORF">V1264_017877</name>
</gene>
<dbReference type="Gene3D" id="2.60.40.10">
    <property type="entry name" value="Immunoglobulins"/>
    <property type="match status" value="1"/>
</dbReference>
<feature type="compositionally biased region" description="Basic and acidic residues" evidence="1">
    <location>
        <begin position="382"/>
        <end position="421"/>
    </location>
</feature>
<evidence type="ECO:0000259" key="4">
    <source>
        <dbReference type="PROSITE" id="PS50835"/>
    </source>
</evidence>
<dbReference type="PROSITE" id="PS50835">
    <property type="entry name" value="IG_LIKE"/>
    <property type="match status" value="1"/>
</dbReference>
<dbReference type="InterPro" id="IPR013783">
    <property type="entry name" value="Ig-like_fold"/>
</dbReference>
<feature type="chain" id="PRO_5042937067" description="Ig-like domain-containing protein" evidence="3">
    <location>
        <begin position="22"/>
        <end position="443"/>
    </location>
</feature>
<evidence type="ECO:0000256" key="1">
    <source>
        <dbReference type="SAM" id="MobiDB-lite"/>
    </source>
</evidence>
<dbReference type="InterPro" id="IPR007110">
    <property type="entry name" value="Ig-like_dom"/>
</dbReference>
<feature type="compositionally biased region" description="Polar residues" evidence="1">
    <location>
        <begin position="427"/>
        <end position="436"/>
    </location>
</feature>
<evidence type="ECO:0000313" key="5">
    <source>
        <dbReference type="EMBL" id="KAK7106647.1"/>
    </source>
</evidence>
<evidence type="ECO:0000256" key="2">
    <source>
        <dbReference type="SAM" id="Phobius"/>
    </source>
</evidence>
<evidence type="ECO:0000313" key="6">
    <source>
        <dbReference type="Proteomes" id="UP001374579"/>
    </source>
</evidence>
<reference evidence="5 6" key="1">
    <citation type="submission" date="2024-02" db="EMBL/GenBank/DDBJ databases">
        <title>Chromosome-scale genome assembly of the rough periwinkle Littorina saxatilis.</title>
        <authorList>
            <person name="De Jode A."/>
            <person name="Faria R."/>
            <person name="Formenti G."/>
            <person name="Sims Y."/>
            <person name="Smith T.P."/>
            <person name="Tracey A."/>
            <person name="Wood J.M.D."/>
            <person name="Zagrodzka Z.B."/>
            <person name="Johannesson K."/>
            <person name="Butlin R.K."/>
            <person name="Leder E.H."/>
        </authorList>
    </citation>
    <scope>NUCLEOTIDE SEQUENCE [LARGE SCALE GENOMIC DNA]</scope>
    <source>
        <strain evidence="5">Snail1</strain>
        <tissue evidence="5">Muscle</tissue>
    </source>
</reference>
<comment type="caution">
    <text evidence="5">The sequence shown here is derived from an EMBL/GenBank/DDBJ whole genome shotgun (WGS) entry which is preliminary data.</text>
</comment>
<feature type="domain" description="Ig-like" evidence="4">
    <location>
        <begin position="34"/>
        <end position="157"/>
    </location>
</feature>
<feature type="compositionally biased region" description="Basic and acidic residues" evidence="1">
    <location>
        <begin position="344"/>
        <end position="354"/>
    </location>
</feature>
<dbReference type="SUPFAM" id="SSF48726">
    <property type="entry name" value="Immunoglobulin"/>
    <property type="match status" value="1"/>
</dbReference>
<organism evidence="5 6">
    <name type="scientific">Littorina saxatilis</name>
    <dbReference type="NCBI Taxonomy" id="31220"/>
    <lineage>
        <taxon>Eukaryota</taxon>
        <taxon>Metazoa</taxon>
        <taxon>Spiralia</taxon>
        <taxon>Lophotrochozoa</taxon>
        <taxon>Mollusca</taxon>
        <taxon>Gastropoda</taxon>
        <taxon>Caenogastropoda</taxon>
        <taxon>Littorinimorpha</taxon>
        <taxon>Littorinoidea</taxon>
        <taxon>Littorinidae</taxon>
        <taxon>Littorina</taxon>
    </lineage>
</organism>
<sequence length="443" mass="48372">MASYQFFIAALVLVLVQQCCCQTIDGPTQITITPATLSLAPNVSDATGGQVTVQCRASSLGQGEDLFVMNIQRVLDNDPNADRTLVVGARSSQDQGNAALMLQSLQGATVSGSIGEASITLTMSMAKCADAGIYYCTATALDSNTKTKYYESFKNVTIKVSPGTITLTANPSGINSWKVNETLTILCNGVVGTVVNENNIEWVWQYQQIDPNFPSGFENWQDYSIIGDPTTDIVTDPLGASTSDCYKRQTSTLTRYLTLDDTNRQYRCYVNNRDVTSQGVDHAQMVEVGTVTESGVAPITPGPSTGAAKADVGAIVGGVIGALIVVVVIIVIVYFLVIRKRRQQDKPDPSKPADEQPPPGYSTGPDPPVTYSQPTRTSNNRFKKDKEDKGWDERDREREYRQKNSEGLHYADLDLVRRPPTDDSEDSYTPRNQPTEYASIRLF</sequence>
<name>A0AAN9BJJ1_9CAEN</name>
<feature type="transmembrane region" description="Helical" evidence="2">
    <location>
        <begin position="312"/>
        <end position="337"/>
    </location>
</feature>
<feature type="signal peptide" evidence="3">
    <location>
        <begin position="1"/>
        <end position="21"/>
    </location>
</feature>
<accession>A0AAN9BJJ1</accession>
<keyword evidence="2" id="KW-0472">Membrane</keyword>
<feature type="region of interest" description="Disordered" evidence="1">
    <location>
        <begin position="343"/>
        <end position="443"/>
    </location>
</feature>
<dbReference type="SMART" id="SM00409">
    <property type="entry name" value="IG"/>
    <property type="match status" value="1"/>
</dbReference>
<keyword evidence="2" id="KW-0812">Transmembrane</keyword>
<feature type="compositionally biased region" description="Pro residues" evidence="1">
    <location>
        <begin position="355"/>
        <end position="368"/>
    </location>
</feature>
<dbReference type="EMBL" id="JBAMIC010000007">
    <property type="protein sequence ID" value="KAK7106647.1"/>
    <property type="molecule type" value="Genomic_DNA"/>
</dbReference>
<dbReference type="InterPro" id="IPR036179">
    <property type="entry name" value="Ig-like_dom_sf"/>
</dbReference>
<dbReference type="InterPro" id="IPR003599">
    <property type="entry name" value="Ig_sub"/>
</dbReference>
<dbReference type="Proteomes" id="UP001374579">
    <property type="component" value="Unassembled WGS sequence"/>
</dbReference>
<keyword evidence="6" id="KW-1185">Reference proteome</keyword>
<proteinExistence type="predicted"/>
<dbReference type="AlphaFoldDB" id="A0AAN9BJJ1"/>